<evidence type="ECO:0000313" key="7">
    <source>
        <dbReference type="EMBL" id="KIZ32799.1"/>
    </source>
</evidence>
<organism evidence="7 8">
    <name type="scientific">Rhodopseudomonas palustris</name>
    <dbReference type="NCBI Taxonomy" id="1076"/>
    <lineage>
        <taxon>Bacteria</taxon>
        <taxon>Pseudomonadati</taxon>
        <taxon>Pseudomonadota</taxon>
        <taxon>Alphaproteobacteria</taxon>
        <taxon>Hyphomicrobiales</taxon>
        <taxon>Nitrobacteraceae</taxon>
        <taxon>Rhodopseudomonas</taxon>
    </lineage>
</organism>
<keyword evidence="3 6" id="KW-0812">Transmembrane</keyword>
<feature type="transmembrane region" description="Helical" evidence="6">
    <location>
        <begin position="66"/>
        <end position="84"/>
    </location>
</feature>
<dbReference type="EMBL" id="JXXE01000826">
    <property type="protein sequence ID" value="KIZ32799.1"/>
    <property type="molecule type" value="Genomic_DNA"/>
</dbReference>
<evidence type="ECO:0000256" key="1">
    <source>
        <dbReference type="ARBA" id="ARBA00004651"/>
    </source>
</evidence>
<feature type="transmembrane region" description="Helical" evidence="6">
    <location>
        <begin position="90"/>
        <end position="112"/>
    </location>
</feature>
<evidence type="ECO:0000256" key="2">
    <source>
        <dbReference type="ARBA" id="ARBA00022475"/>
    </source>
</evidence>
<dbReference type="GO" id="GO:0005886">
    <property type="term" value="C:plasma membrane"/>
    <property type="evidence" value="ECO:0007669"/>
    <property type="project" value="UniProtKB-SubCell"/>
</dbReference>
<dbReference type="PATRIC" id="fig|1076.23.peg.5868"/>
<gene>
    <name evidence="7" type="ORF">OO17_29340</name>
</gene>
<proteinExistence type="predicted"/>
<feature type="transmembrane region" description="Helical" evidence="6">
    <location>
        <begin position="39"/>
        <end position="59"/>
    </location>
</feature>
<dbReference type="InterPro" id="IPR001851">
    <property type="entry name" value="ABC_transp_permease"/>
</dbReference>
<feature type="transmembrane region" description="Helical" evidence="6">
    <location>
        <begin position="264"/>
        <end position="281"/>
    </location>
</feature>
<protein>
    <recommendedName>
        <fullName evidence="9">ABC transporter permease</fullName>
    </recommendedName>
</protein>
<keyword evidence="2" id="KW-1003">Cell membrane</keyword>
<evidence type="ECO:0000256" key="4">
    <source>
        <dbReference type="ARBA" id="ARBA00022989"/>
    </source>
</evidence>
<feature type="transmembrane region" description="Helical" evidence="6">
    <location>
        <begin position="208"/>
        <end position="232"/>
    </location>
</feature>
<keyword evidence="5 6" id="KW-0472">Membrane</keyword>
<dbReference type="Pfam" id="PF02653">
    <property type="entry name" value="BPD_transp_2"/>
    <property type="match status" value="1"/>
</dbReference>
<accession>A0A0D7DW51</accession>
<comment type="subcellular location">
    <subcellularLocation>
        <location evidence="1">Cell membrane</location>
        <topology evidence="1">Multi-pass membrane protein</topology>
    </subcellularLocation>
</comment>
<evidence type="ECO:0000256" key="5">
    <source>
        <dbReference type="ARBA" id="ARBA00023136"/>
    </source>
</evidence>
<comment type="caution">
    <text evidence="7">The sequence shown here is derived from an EMBL/GenBank/DDBJ whole genome shotgun (WGS) entry which is preliminary data.</text>
</comment>
<feature type="transmembrane region" description="Helical" evidence="6">
    <location>
        <begin position="157"/>
        <end position="179"/>
    </location>
</feature>
<dbReference type="GO" id="GO:0022857">
    <property type="term" value="F:transmembrane transporter activity"/>
    <property type="evidence" value="ECO:0007669"/>
    <property type="project" value="InterPro"/>
</dbReference>
<feature type="transmembrane region" description="Helical" evidence="6">
    <location>
        <begin position="293"/>
        <end position="314"/>
    </location>
</feature>
<dbReference type="OrthoDB" id="7284468at2"/>
<evidence type="ECO:0008006" key="9">
    <source>
        <dbReference type="Google" id="ProtNLM"/>
    </source>
</evidence>
<evidence type="ECO:0000313" key="8">
    <source>
        <dbReference type="Proteomes" id="UP000032515"/>
    </source>
</evidence>
<dbReference type="AlphaFoldDB" id="A0A0D7DW51"/>
<sequence length="324" mass="33200">MFNRHLLAPYLRPSAVLLAVILILAAIDGSHGRFLSSSIVFSVLQIFATVGPIALGVGMTMIIREFDLSVAGMVGMAGCIAVLTGGDNPWLGLVAAVGTGLCTGLLQGFIIARLKLPSIGVTLGGLLVFFGVSYALTESRSIQYDDLEVAGLLGQHIFGFFSIPSLNVLIIFAVVALIFGMTKLGRDLLAVGGDRRAALSAGIRVDTLLIGTFAFSGALAAMCGALLGYSLASAAPTGLSNVLVPATTAAILGGVSLSGGTGRPLGIALGTLTLSVLQSGLNALGLSSYAHEIFVGLVLLAIAILDGTAFNTRLDMLRLALRRS</sequence>
<dbReference type="RefSeq" id="WP_044418914.1">
    <property type="nucleotide sequence ID" value="NZ_JXXE01000826.1"/>
</dbReference>
<evidence type="ECO:0000256" key="3">
    <source>
        <dbReference type="ARBA" id="ARBA00022692"/>
    </source>
</evidence>
<dbReference type="Proteomes" id="UP000032515">
    <property type="component" value="Unassembled WGS sequence"/>
</dbReference>
<dbReference type="CDD" id="cd06579">
    <property type="entry name" value="TM_PBP1_transp_AraH_like"/>
    <property type="match status" value="1"/>
</dbReference>
<reference evidence="7 8" key="1">
    <citation type="submission" date="2014-11" db="EMBL/GenBank/DDBJ databases">
        <title>Genomics and ecophysiology of heterotrophic nitrogen fixing bacteria isolated from estuarine surface water.</title>
        <authorList>
            <person name="Bentzon-Tilia M."/>
            <person name="Severin I."/>
            <person name="Hansen L.H."/>
            <person name="Riemann L."/>
        </authorList>
    </citation>
    <scope>NUCLEOTIDE SEQUENCE [LARGE SCALE GENOMIC DNA]</scope>
    <source>
        <strain evidence="7 8">BAL398</strain>
    </source>
</reference>
<evidence type="ECO:0000256" key="6">
    <source>
        <dbReference type="SAM" id="Phobius"/>
    </source>
</evidence>
<keyword evidence="4 6" id="KW-1133">Transmembrane helix</keyword>
<name>A0A0D7DW51_RHOPL</name>
<dbReference type="PANTHER" id="PTHR32196">
    <property type="entry name" value="ABC TRANSPORTER PERMEASE PROTEIN YPHD-RELATED-RELATED"/>
    <property type="match status" value="1"/>
</dbReference>
<feature type="transmembrane region" description="Helical" evidence="6">
    <location>
        <begin position="238"/>
        <end position="257"/>
    </location>
</feature>
<feature type="transmembrane region" description="Helical" evidence="6">
    <location>
        <begin position="119"/>
        <end position="137"/>
    </location>
</feature>